<evidence type="ECO:0000313" key="1">
    <source>
        <dbReference type="EMBL" id="DAD82365.1"/>
    </source>
</evidence>
<dbReference type="EMBL" id="BK014916">
    <property type="protein sequence ID" value="DAD82365.1"/>
    <property type="molecule type" value="Genomic_DNA"/>
</dbReference>
<organism evidence="1">
    <name type="scientific">CrAss-like virus sp. ctcfK29</name>
    <dbReference type="NCBI Taxonomy" id="2826827"/>
    <lineage>
        <taxon>Viruses</taxon>
        <taxon>Duplodnaviria</taxon>
        <taxon>Heunggongvirae</taxon>
        <taxon>Uroviricota</taxon>
        <taxon>Caudoviricetes</taxon>
        <taxon>Crassvirales</taxon>
    </lineage>
</organism>
<accession>A0A8S5MJ50</accession>
<proteinExistence type="predicted"/>
<protein>
    <submittedName>
        <fullName evidence="1">Uncharacterized protein</fullName>
    </submittedName>
</protein>
<name>A0A8S5MJ50_9CAUD</name>
<sequence length="60" mass="6865">MGKKETIQKTELSYIQANSLSNVLAIVNKLNSDFPDSPILKDDIVQIMKNGEDYILLYYK</sequence>
<reference evidence="1" key="1">
    <citation type="journal article" date="2021" name="Proc. Natl. Acad. Sci. U.S.A.">
        <title>A Catalog of Tens of Thousands of Viruses from Human Metagenomes Reveals Hidden Associations with Chronic Diseases.</title>
        <authorList>
            <person name="Tisza M.J."/>
            <person name="Buck C.B."/>
        </authorList>
    </citation>
    <scope>NUCLEOTIDE SEQUENCE</scope>
    <source>
        <strain evidence="1">CtcfK29</strain>
    </source>
</reference>